<accession>A0A2M8EY62</accession>
<feature type="transmembrane region" description="Helical" evidence="8">
    <location>
        <begin position="75"/>
        <end position="93"/>
    </location>
</feature>
<sequence>MTLNKLFSTHQSIIILSVIWLLAFILRTYHLGALPFNLMEDEVLSGYIGRYILQNGLDLYGNTWPFWYFDKFGDYYIIGPMYLAGISTYIFGINEFAVRFPTAFFGSLIVFPVFVLSNLIFNKKIIAFFASFLIAITPWHIALSRSTVEGIIGSTIFLSGICFLLLFGKRLKIKFLVITTVLFFMSYMVYHPFRMYVPLVFLPVPFLFQKLKQSKKMLVQLIIVCLGFVILTVYISTTPWGSGRLEQTSIFSPLAGVERRIQEQIFATGEGKIFQARVFHNKVIGYSKEFITQYLSYFSPNFLFTSFGAESRYDIPDQGLLYYTYLLLLVMSIIPIKTASVLINKNAAYYFIFLVLIAPIPAALTYYGSPNIHRSVLLSSLLAIPIALGLYKLWLIPFKRIITIGLFSIIFTEFLFFWHQYSVQSDVFTSLHRNDGYREMIKYVIQVQGEYDQVIIPAQGTTAIYYLFYSQIFDAAYAGKFQKDVRIDSIGKVQFVNESCPDILSSYPNGNILLVHRYDCSENTSLESIKQIRGKNDLLGFRLYSNK</sequence>
<dbReference type="GO" id="GO:0005886">
    <property type="term" value="C:plasma membrane"/>
    <property type="evidence" value="ECO:0007669"/>
    <property type="project" value="UniProtKB-SubCell"/>
</dbReference>
<dbReference type="AlphaFoldDB" id="A0A2M8EY62"/>
<feature type="domain" description="Glycosyltransferase RgtA/B/C/D-like" evidence="9">
    <location>
        <begin position="81"/>
        <end position="227"/>
    </location>
</feature>
<keyword evidence="4" id="KW-0808">Transferase</keyword>
<name>A0A2M8EY62_9BACT</name>
<organism evidence="10 11">
    <name type="scientific">Candidatus Roizmanbacteria bacterium CG_4_9_14_0_2_um_filter_39_13</name>
    <dbReference type="NCBI Taxonomy" id="1974839"/>
    <lineage>
        <taxon>Bacteria</taxon>
        <taxon>Candidatus Roizmaniibacteriota</taxon>
    </lineage>
</organism>
<feature type="transmembrane region" description="Helical" evidence="8">
    <location>
        <begin position="125"/>
        <end position="143"/>
    </location>
</feature>
<keyword evidence="5 8" id="KW-0812">Transmembrane</keyword>
<feature type="transmembrane region" description="Helical" evidence="8">
    <location>
        <begin position="348"/>
        <end position="369"/>
    </location>
</feature>
<proteinExistence type="predicted"/>
<dbReference type="GO" id="GO:0009103">
    <property type="term" value="P:lipopolysaccharide biosynthetic process"/>
    <property type="evidence" value="ECO:0007669"/>
    <property type="project" value="UniProtKB-ARBA"/>
</dbReference>
<evidence type="ECO:0000256" key="5">
    <source>
        <dbReference type="ARBA" id="ARBA00022692"/>
    </source>
</evidence>
<evidence type="ECO:0000256" key="6">
    <source>
        <dbReference type="ARBA" id="ARBA00022989"/>
    </source>
</evidence>
<dbReference type="Pfam" id="PF13231">
    <property type="entry name" value="PMT_2"/>
    <property type="match status" value="1"/>
</dbReference>
<evidence type="ECO:0000313" key="11">
    <source>
        <dbReference type="Proteomes" id="UP000231383"/>
    </source>
</evidence>
<evidence type="ECO:0000313" key="10">
    <source>
        <dbReference type="EMBL" id="PJC31252.1"/>
    </source>
</evidence>
<evidence type="ECO:0000256" key="8">
    <source>
        <dbReference type="SAM" id="Phobius"/>
    </source>
</evidence>
<evidence type="ECO:0000256" key="1">
    <source>
        <dbReference type="ARBA" id="ARBA00004651"/>
    </source>
</evidence>
<dbReference type="InterPro" id="IPR050297">
    <property type="entry name" value="LipidA_mod_glycosyltrf_83"/>
</dbReference>
<dbReference type="GO" id="GO:0016763">
    <property type="term" value="F:pentosyltransferase activity"/>
    <property type="evidence" value="ECO:0007669"/>
    <property type="project" value="TreeGrafter"/>
</dbReference>
<feature type="transmembrane region" description="Helical" evidence="8">
    <location>
        <begin position="173"/>
        <end position="190"/>
    </location>
</feature>
<keyword evidence="2" id="KW-1003">Cell membrane</keyword>
<dbReference type="PANTHER" id="PTHR33908">
    <property type="entry name" value="MANNOSYLTRANSFERASE YKCB-RELATED"/>
    <property type="match status" value="1"/>
</dbReference>
<feature type="transmembrane region" description="Helical" evidence="8">
    <location>
        <begin position="217"/>
        <end position="235"/>
    </location>
</feature>
<keyword evidence="7 8" id="KW-0472">Membrane</keyword>
<evidence type="ECO:0000256" key="7">
    <source>
        <dbReference type="ARBA" id="ARBA00023136"/>
    </source>
</evidence>
<evidence type="ECO:0000259" key="9">
    <source>
        <dbReference type="Pfam" id="PF13231"/>
    </source>
</evidence>
<comment type="subcellular location">
    <subcellularLocation>
        <location evidence="1">Cell membrane</location>
        <topology evidence="1">Multi-pass membrane protein</topology>
    </subcellularLocation>
</comment>
<dbReference type="PANTHER" id="PTHR33908:SF3">
    <property type="entry name" value="UNDECAPRENYL PHOSPHATE-ALPHA-4-AMINO-4-DEOXY-L-ARABINOSE ARABINOSYL TRANSFERASE"/>
    <property type="match status" value="1"/>
</dbReference>
<protein>
    <recommendedName>
        <fullName evidence="9">Glycosyltransferase RgtA/B/C/D-like domain-containing protein</fullName>
    </recommendedName>
</protein>
<evidence type="ECO:0000256" key="4">
    <source>
        <dbReference type="ARBA" id="ARBA00022679"/>
    </source>
</evidence>
<evidence type="ECO:0000256" key="3">
    <source>
        <dbReference type="ARBA" id="ARBA00022676"/>
    </source>
</evidence>
<keyword evidence="6 8" id="KW-1133">Transmembrane helix</keyword>
<feature type="transmembrane region" description="Helical" evidence="8">
    <location>
        <begin position="401"/>
        <end position="421"/>
    </location>
</feature>
<dbReference type="Proteomes" id="UP000231383">
    <property type="component" value="Unassembled WGS sequence"/>
</dbReference>
<gene>
    <name evidence="10" type="ORF">CO051_04320</name>
</gene>
<feature type="transmembrane region" description="Helical" evidence="8">
    <location>
        <begin position="100"/>
        <end position="119"/>
    </location>
</feature>
<dbReference type="InterPro" id="IPR038731">
    <property type="entry name" value="RgtA/B/C-like"/>
</dbReference>
<dbReference type="EMBL" id="PFSC01000118">
    <property type="protein sequence ID" value="PJC31252.1"/>
    <property type="molecule type" value="Genomic_DNA"/>
</dbReference>
<feature type="transmembrane region" description="Helical" evidence="8">
    <location>
        <begin position="150"/>
        <end position="167"/>
    </location>
</feature>
<reference evidence="11" key="1">
    <citation type="submission" date="2017-09" db="EMBL/GenBank/DDBJ databases">
        <title>Depth-based differentiation of microbial function through sediment-hosted aquifers and enrichment of novel symbionts in the deep terrestrial subsurface.</title>
        <authorList>
            <person name="Probst A.J."/>
            <person name="Ladd B."/>
            <person name="Jarett J.K."/>
            <person name="Geller-Mcgrath D.E."/>
            <person name="Sieber C.M.K."/>
            <person name="Emerson J.B."/>
            <person name="Anantharaman K."/>
            <person name="Thomas B.C."/>
            <person name="Malmstrom R."/>
            <person name="Stieglmeier M."/>
            <person name="Klingl A."/>
            <person name="Woyke T."/>
            <person name="Ryan C.M."/>
            <person name="Banfield J.F."/>
        </authorList>
    </citation>
    <scope>NUCLEOTIDE SEQUENCE [LARGE SCALE GENOMIC DNA]</scope>
</reference>
<dbReference type="GO" id="GO:0010041">
    <property type="term" value="P:response to iron(III) ion"/>
    <property type="evidence" value="ECO:0007669"/>
    <property type="project" value="TreeGrafter"/>
</dbReference>
<evidence type="ECO:0000256" key="2">
    <source>
        <dbReference type="ARBA" id="ARBA00022475"/>
    </source>
</evidence>
<comment type="caution">
    <text evidence="10">The sequence shown here is derived from an EMBL/GenBank/DDBJ whole genome shotgun (WGS) entry which is preliminary data.</text>
</comment>
<feature type="transmembrane region" description="Helical" evidence="8">
    <location>
        <begin position="12"/>
        <end position="30"/>
    </location>
</feature>
<feature type="transmembrane region" description="Helical" evidence="8">
    <location>
        <begin position="375"/>
        <end position="394"/>
    </location>
</feature>
<keyword evidence="3" id="KW-0328">Glycosyltransferase</keyword>
<feature type="transmembrane region" description="Helical" evidence="8">
    <location>
        <begin position="320"/>
        <end position="336"/>
    </location>
</feature>